<evidence type="ECO:0000313" key="2">
    <source>
        <dbReference type="Proteomes" id="UP000327013"/>
    </source>
</evidence>
<sequence length="160" mass="17485">MEIDAANCAFLLVKTDVVESLETGARDGADAVVRYQEVLLPAHENVLAVGKVLVVELGLPGFPRQRLPGWKAIPVLHVDLVIGAPVGSARLEGVFVADDFALEIGREIGVVLREICLLISRCSFLNFRRRRTLNGEVATHDGLAHVHVLDFHRDIVLHAV</sequence>
<dbReference type="Proteomes" id="UP000327013">
    <property type="component" value="Unassembled WGS sequence"/>
</dbReference>
<dbReference type="EMBL" id="VIBQ01000010">
    <property type="protein sequence ID" value="KAB8339177.1"/>
    <property type="molecule type" value="Genomic_DNA"/>
</dbReference>
<protein>
    <submittedName>
        <fullName evidence="1">Uncharacterized protein</fullName>
    </submittedName>
</protein>
<name>A0A5N6KRN1_9ROSI</name>
<reference evidence="1 2" key="1">
    <citation type="submission" date="2019-06" db="EMBL/GenBank/DDBJ databases">
        <title>A chromosomal-level reference genome of Carpinus fangiana (Coryloideae, Betulaceae).</title>
        <authorList>
            <person name="Yang X."/>
            <person name="Wang Z."/>
            <person name="Zhang L."/>
            <person name="Hao G."/>
            <person name="Liu J."/>
            <person name="Yang Y."/>
        </authorList>
    </citation>
    <scope>NUCLEOTIDE SEQUENCE [LARGE SCALE GENOMIC DNA]</scope>
    <source>
        <strain evidence="1">Cfa_2016G</strain>
        <tissue evidence="1">Leaf</tissue>
    </source>
</reference>
<proteinExistence type="predicted"/>
<dbReference type="AlphaFoldDB" id="A0A5N6KRN1"/>
<comment type="caution">
    <text evidence="1">The sequence shown here is derived from an EMBL/GenBank/DDBJ whole genome shotgun (WGS) entry which is preliminary data.</text>
</comment>
<gene>
    <name evidence="1" type="ORF">FH972_022112</name>
</gene>
<accession>A0A5N6KRN1</accession>
<evidence type="ECO:0000313" key="1">
    <source>
        <dbReference type="EMBL" id="KAB8339177.1"/>
    </source>
</evidence>
<keyword evidence="2" id="KW-1185">Reference proteome</keyword>
<organism evidence="1 2">
    <name type="scientific">Carpinus fangiana</name>
    <dbReference type="NCBI Taxonomy" id="176857"/>
    <lineage>
        <taxon>Eukaryota</taxon>
        <taxon>Viridiplantae</taxon>
        <taxon>Streptophyta</taxon>
        <taxon>Embryophyta</taxon>
        <taxon>Tracheophyta</taxon>
        <taxon>Spermatophyta</taxon>
        <taxon>Magnoliopsida</taxon>
        <taxon>eudicotyledons</taxon>
        <taxon>Gunneridae</taxon>
        <taxon>Pentapetalae</taxon>
        <taxon>rosids</taxon>
        <taxon>fabids</taxon>
        <taxon>Fagales</taxon>
        <taxon>Betulaceae</taxon>
        <taxon>Carpinus</taxon>
    </lineage>
</organism>